<evidence type="ECO:0000256" key="5">
    <source>
        <dbReference type="PROSITE-ProRule" id="PRU00335"/>
    </source>
</evidence>
<dbReference type="Gene3D" id="1.10.10.60">
    <property type="entry name" value="Homeodomain-like"/>
    <property type="match status" value="1"/>
</dbReference>
<accession>A0A919YGL8</accession>
<dbReference type="Gene3D" id="1.10.357.10">
    <property type="entry name" value="Tetracycline Repressor, domain 2"/>
    <property type="match status" value="1"/>
</dbReference>
<dbReference type="SUPFAM" id="SSF48498">
    <property type="entry name" value="Tetracyclin repressor-like, C-terminal domain"/>
    <property type="match status" value="1"/>
</dbReference>
<dbReference type="InterPro" id="IPR004111">
    <property type="entry name" value="Repressor_TetR_C"/>
</dbReference>
<dbReference type="InterPro" id="IPR023772">
    <property type="entry name" value="DNA-bd_HTH_TetR-type_CS"/>
</dbReference>
<name>A0A919YGL8_9BACL</name>
<comment type="caution">
    <text evidence="7">The sequence shown here is derived from an EMBL/GenBank/DDBJ whole genome shotgun (WGS) entry which is preliminary data.</text>
</comment>
<evidence type="ECO:0000256" key="1">
    <source>
        <dbReference type="ARBA" id="ARBA00022491"/>
    </source>
</evidence>
<feature type="domain" description="HTH tetR-type" evidence="6">
    <location>
        <begin position="9"/>
        <end position="69"/>
    </location>
</feature>
<dbReference type="GO" id="GO:0003700">
    <property type="term" value="F:DNA-binding transcription factor activity"/>
    <property type="evidence" value="ECO:0007669"/>
    <property type="project" value="TreeGrafter"/>
</dbReference>
<dbReference type="InterPro" id="IPR050109">
    <property type="entry name" value="HTH-type_TetR-like_transc_reg"/>
</dbReference>
<organism evidence="7 8">
    <name type="scientific">Paenibacillus azoreducens</name>
    <dbReference type="NCBI Taxonomy" id="116718"/>
    <lineage>
        <taxon>Bacteria</taxon>
        <taxon>Bacillati</taxon>
        <taxon>Bacillota</taxon>
        <taxon>Bacilli</taxon>
        <taxon>Bacillales</taxon>
        <taxon>Paenibacillaceae</taxon>
        <taxon>Paenibacillus</taxon>
    </lineage>
</organism>
<evidence type="ECO:0000313" key="7">
    <source>
        <dbReference type="EMBL" id="GIO51306.1"/>
    </source>
</evidence>
<keyword evidence="1" id="KW-0678">Repressor</keyword>
<keyword evidence="2" id="KW-0805">Transcription regulation</keyword>
<dbReference type="InterPro" id="IPR001647">
    <property type="entry name" value="HTH_TetR"/>
</dbReference>
<dbReference type="Proteomes" id="UP000682811">
    <property type="component" value="Unassembled WGS sequence"/>
</dbReference>
<dbReference type="Pfam" id="PF00440">
    <property type="entry name" value="TetR_N"/>
    <property type="match status" value="1"/>
</dbReference>
<gene>
    <name evidence="7" type="ORF">J34TS1_60710</name>
</gene>
<dbReference type="PROSITE" id="PS01081">
    <property type="entry name" value="HTH_TETR_1"/>
    <property type="match status" value="1"/>
</dbReference>
<dbReference type="PANTHER" id="PTHR30055:SF151">
    <property type="entry name" value="TRANSCRIPTIONAL REGULATORY PROTEIN"/>
    <property type="match status" value="1"/>
</dbReference>
<dbReference type="PRINTS" id="PR00400">
    <property type="entry name" value="TETREPRESSOR"/>
</dbReference>
<dbReference type="InterPro" id="IPR009057">
    <property type="entry name" value="Homeodomain-like_sf"/>
</dbReference>
<dbReference type="AlphaFoldDB" id="A0A919YGL8"/>
<dbReference type="InterPro" id="IPR003012">
    <property type="entry name" value="Tet_transcr_reg_TetR"/>
</dbReference>
<dbReference type="EMBL" id="BORT01000049">
    <property type="protein sequence ID" value="GIO51306.1"/>
    <property type="molecule type" value="Genomic_DNA"/>
</dbReference>
<sequence length="220" mass="25643">MNTPNRRPHISEEKITTASWKLLENQGIGNFTMRNLAKELNVQAPTIYWYFKNKQSLFQTLANLVSREIINDLPKNGNWRERLQLSATVIRSKLQQFPCSAQILMKTRPEADYLQLFESLLKMIEPAPLTDEQKFSYTSHLFNFVINYVIDEYEQRMLAVTLIEENSEESSLDLSQFELLQRMHEADLFKLIGSDELFYSGIDLLLDGIEKRVMANEQGN</sequence>
<dbReference type="PROSITE" id="PS50977">
    <property type="entry name" value="HTH_TETR_2"/>
    <property type="match status" value="1"/>
</dbReference>
<proteinExistence type="predicted"/>
<protein>
    <submittedName>
        <fullName evidence="7">TetR family transcriptional regulator</fullName>
    </submittedName>
</protein>
<dbReference type="InterPro" id="IPR036271">
    <property type="entry name" value="Tet_transcr_reg_TetR-rel_C_sf"/>
</dbReference>
<dbReference type="GO" id="GO:0045892">
    <property type="term" value="P:negative regulation of DNA-templated transcription"/>
    <property type="evidence" value="ECO:0007669"/>
    <property type="project" value="InterPro"/>
</dbReference>
<evidence type="ECO:0000256" key="4">
    <source>
        <dbReference type="ARBA" id="ARBA00023163"/>
    </source>
</evidence>
<feature type="DNA-binding region" description="H-T-H motif" evidence="5">
    <location>
        <begin position="32"/>
        <end position="51"/>
    </location>
</feature>
<keyword evidence="8" id="KW-1185">Reference proteome</keyword>
<dbReference type="SUPFAM" id="SSF46689">
    <property type="entry name" value="Homeodomain-like"/>
    <property type="match status" value="1"/>
</dbReference>
<evidence type="ECO:0000256" key="3">
    <source>
        <dbReference type="ARBA" id="ARBA00023125"/>
    </source>
</evidence>
<dbReference type="PRINTS" id="PR00455">
    <property type="entry name" value="HTHTETR"/>
</dbReference>
<evidence type="ECO:0000259" key="6">
    <source>
        <dbReference type="PROSITE" id="PS50977"/>
    </source>
</evidence>
<keyword evidence="4" id="KW-0804">Transcription</keyword>
<dbReference type="GO" id="GO:0046677">
    <property type="term" value="P:response to antibiotic"/>
    <property type="evidence" value="ECO:0007669"/>
    <property type="project" value="InterPro"/>
</dbReference>
<evidence type="ECO:0000313" key="8">
    <source>
        <dbReference type="Proteomes" id="UP000682811"/>
    </source>
</evidence>
<reference evidence="7 8" key="1">
    <citation type="submission" date="2021-03" db="EMBL/GenBank/DDBJ databases">
        <title>Antimicrobial resistance genes in bacteria isolated from Japanese honey, and their potential for conferring macrolide and lincosamide resistance in the American foulbrood pathogen Paenibacillus larvae.</title>
        <authorList>
            <person name="Okamoto M."/>
            <person name="Kumagai M."/>
            <person name="Kanamori H."/>
            <person name="Takamatsu D."/>
        </authorList>
    </citation>
    <scope>NUCLEOTIDE SEQUENCE [LARGE SCALE GENOMIC DNA]</scope>
    <source>
        <strain evidence="7 8">J34TS1</strain>
    </source>
</reference>
<dbReference type="PANTHER" id="PTHR30055">
    <property type="entry name" value="HTH-TYPE TRANSCRIPTIONAL REGULATOR RUTR"/>
    <property type="match status" value="1"/>
</dbReference>
<dbReference type="GO" id="GO:0000976">
    <property type="term" value="F:transcription cis-regulatory region binding"/>
    <property type="evidence" value="ECO:0007669"/>
    <property type="project" value="TreeGrafter"/>
</dbReference>
<keyword evidence="3 5" id="KW-0238">DNA-binding</keyword>
<dbReference type="RefSeq" id="WP_212981318.1">
    <property type="nucleotide sequence ID" value="NZ_AP025343.1"/>
</dbReference>
<evidence type="ECO:0000256" key="2">
    <source>
        <dbReference type="ARBA" id="ARBA00023015"/>
    </source>
</evidence>
<dbReference type="Pfam" id="PF02909">
    <property type="entry name" value="TetR_C_1"/>
    <property type="match status" value="1"/>
</dbReference>